<dbReference type="AlphaFoldDB" id="A0A6B0UN61"/>
<feature type="chain" id="PRO_5025496128" evidence="1">
    <location>
        <begin position="20"/>
        <end position="118"/>
    </location>
</feature>
<name>A0A6B0UN61_IXORI</name>
<accession>A0A6B0UN61</accession>
<proteinExistence type="predicted"/>
<evidence type="ECO:0000313" key="2">
    <source>
        <dbReference type="EMBL" id="MXU90828.1"/>
    </source>
</evidence>
<organism evidence="2">
    <name type="scientific">Ixodes ricinus</name>
    <name type="common">Common tick</name>
    <name type="synonym">Acarus ricinus</name>
    <dbReference type="NCBI Taxonomy" id="34613"/>
    <lineage>
        <taxon>Eukaryota</taxon>
        <taxon>Metazoa</taxon>
        <taxon>Ecdysozoa</taxon>
        <taxon>Arthropoda</taxon>
        <taxon>Chelicerata</taxon>
        <taxon>Arachnida</taxon>
        <taxon>Acari</taxon>
        <taxon>Parasitiformes</taxon>
        <taxon>Ixodida</taxon>
        <taxon>Ixodoidea</taxon>
        <taxon>Ixodidae</taxon>
        <taxon>Ixodinae</taxon>
        <taxon>Ixodes</taxon>
    </lineage>
</organism>
<evidence type="ECO:0000256" key="1">
    <source>
        <dbReference type="SAM" id="SignalP"/>
    </source>
</evidence>
<keyword evidence="1" id="KW-0732">Signal</keyword>
<dbReference type="EMBL" id="GIFC01008745">
    <property type="protein sequence ID" value="MXU90828.1"/>
    <property type="molecule type" value="Transcribed_RNA"/>
</dbReference>
<sequence length="118" mass="13404">MHQTPFVAVSFATLCRVDAADLPLDELQCCLYISRIDHVEDVIGTKKKACRLVEVNRFIEQNFLLNYHQAASTENASDSNHHGGAWKGGQLVCNAISFLKYLHQDFSLFFEIACQLWQ</sequence>
<protein>
    <submittedName>
        <fullName evidence="2">Putative secreted protein</fullName>
    </submittedName>
</protein>
<reference evidence="2" key="1">
    <citation type="submission" date="2019-12" db="EMBL/GenBank/DDBJ databases">
        <title>An insight into the sialome of adult female Ixodes ricinus ticks feeding for 6 days.</title>
        <authorList>
            <person name="Perner J."/>
            <person name="Ribeiro J.M.C."/>
        </authorList>
    </citation>
    <scope>NUCLEOTIDE SEQUENCE</scope>
    <source>
        <strain evidence="2">Semi-engorged</strain>
        <tissue evidence="2">Salivary glands</tissue>
    </source>
</reference>
<feature type="signal peptide" evidence="1">
    <location>
        <begin position="1"/>
        <end position="19"/>
    </location>
</feature>